<keyword evidence="7" id="KW-1133">Transmembrane helix</keyword>
<organism evidence="9 10">
    <name type="scientific">Aureimonas ureilytica</name>
    <dbReference type="NCBI Taxonomy" id="401562"/>
    <lineage>
        <taxon>Bacteria</taxon>
        <taxon>Pseudomonadati</taxon>
        <taxon>Pseudomonadota</taxon>
        <taxon>Alphaproteobacteria</taxon>
        <taxon>Hyphomicrobiales</taxon>
        <taxon>Aurantimonadaceae</taxon>
        <taxon>Aureimonas</taxon>
    </lineage>
</organism>
<keyword evidence="5" id="KW-0430">Lectin</keyword>
<evidence type="ECO:0000256" key="1">
    <source>
        <dbReference type="ARBA" id="ARBA00004167"/>
    </source>
</evidence>
<protein>
    <recommendedName>
        <fullName evidence="3">Lectin-like protein BA14k</fullName>
    </recommendedName>
</protein>
<dbReference type="PATRIC" id="fig|401562.3.peg.691"/>
<keyword evidence="4" id="KW-1003">Cell membrane</keyword>
<evidence type="ECO:0000256" key="6">
    <source>
        <dbReference type="ARBA" id="ARBA00025321"/>
    </source>
</evidence>
<feature type="transmembrane region" description="Helical" evidence="7">
    <location>
        <begin position="85"/>
        <end position="105"/>
    </location>
</feature>
<evidence type="ECO:0000256" key="5">
    <source>
        <dbReference type="ARBA" id="ARBA00022734"/>
    </source>
</evidence>
<evidence type="ECO:0000256" key="7">
    <source>
        <dbReference type="SAM" id="Phobius"/>
    </source>
</evidence>
<evidence type="ECO:0000313" key="10">
    <source>
        <dbReference type="Proteomes" id="UP000078272"/>
    </source>
</evidence>
<sequence length="163" mass="17696">MLGGKVLAAAIALTMLPAAVPAQVPLVGVSTAKADPYWGGYGRHHYRGGPGYYGGPRYYGGQGYYGGPRYYEGGPRYYRHRHNNGGAAIAGAILGLGVGAAIASANQPRYVAPRYAAPRYAAPAYGLRPWSRDWYRYCSSRYRSFDPGSGTFQPYNGPRQFCR</sequence>
<keyword evidence="7" id="KW-0812">Transmembrane</keyword>
<comment type="subcellular location">
    <subcellularLocation>
        <location evidence="1">Membrane</location>
        <topology evidence="1">Single-pass membrane protein</topology>
    </subcellularLocation>
</comment>
<dbReference type="Pfam" id="PF07886">
    <property type="entry name" value="BA14K"/>
    <property type="match status" value="1"/>
</dbReference>
<evidence type="ECO:0000256" key="3">
    <source>
        <dbReference type="ARBA" id="ARBA00020552"/>
    </source>
</evidence>
<proteinExistence type="inferred from homology"/>
<dbReference type="GO" id="GO:0030246">
    <property type="term" value="F:carbohydrate binding"/>
    <property type="evidence" value="ECO:0007669"/>
    <property type="project" value="UniProtKB-KW"/>
</dbReference>
<gene>
    <name evidence="9" type="ORF">NS226_06990</name>
</gene>
<evidence type="ECO:0000256" key="4">
    <source>
        <dbReference type="ARBA" id="ARBA00022475"/>
    </source>
</evidence>
<evidence type="ECO:0000256" key="2">
    <source>
        <dbReference type="ARBA" id="ARBA00010270"/>
    </source>
</evidence>
<dbReference type="GO" id="GO:0016020">
    <property type="term" value="C:membrane"/>
    <property type="evidence" value="ECO:0007669"/>
    <property type="project" value="UniProtKB-SubCell"/>
</dbReference>
<evidence type="ECO:0000256" key="8">
    <source>
        <dbReference type="SAM" id="SignalP"/>
    </source>
</evidence>
<dbReference type="InterPro" id="IPR012413">
    <property type="entry name" value="BA14K"/>
</dbReference>
<name>A0A175RB07_9HYPH</name>
<evidence type="ECO:0000313" key="9">
    <source>
        <dbReference type="EMBL" id="KTQ96844.1"/>
    </source>
</evidence>
<comment type="caution">
    <text evidence="9">The sequence shown here is derived from an EMBL/GenBank/DDBJ whole genome shotgun (WGS) entry which is preliminary data.</text>
</comment>
<dbReference type="EMBL" id="LDPZ01000013">
    <property type="protein sequence ID" value="KTQ96844.1"/>
    <property type="molecule type" value="Genomic_DNA"/>
</dbReference>
<feature type="chain" id="PRO_5008041828" description="Lectin-like protein BA14k" evidence="8">
    <location>
        <begin position="23"/>
        <end position="163"/>
    </location>
</feature>
<dbReference type="AlphaFoldDB" id="A0A175RB07"/>
<reference evidence="9 10" key="1">
    <citation type="journal article" date="2016" name="Front. Microbiol.">
        <title>Genomic Resource of Rice Seed Associated Bacteria.</title>
        <authorList>
            <person name="Midha S."/>
            <person name="Bansal K."/>
            <person name="Sharma S."/>
            <person name="Kumar N."/>
            <person name="Patil P.P."/>
            <person name="Chaudhry V."/>
            <person name="Patil P.B."/>
        </authorList>
    </citation>
    <scope>NUCLEOTIDE SEQUENCE [LARGE SCALE GENOMIC DNA]</scope>
    <source>
        <strain evidence="9 10">NS226</strain>
    </source>
</reference>
<keyword evidence="8" id="KW-0732">Signal</keyword>
<dbReference type="Proteomes" id="UP000078272">
    <property type="component" value="Unassembled WGS sequence"/>
</dbReference>
<comment type="function">
    <text evidence="6">Has immunoglobulin-binding and hemagglutination properties, and can bind to mannose. Essential for virulence. May be involved in LPS biosynthesis or polysaccharide transport.</text>
</comment>
<comment type="similarity">
    <text evidence="2">Belongs to the BA14k family.</text>
</comment>
<accession>A0A175RB07</accession>
<keyword evidence="7" id="KW-0472">Membrane</keyword>
<feature type="signal peptide" evidence="8">
    <location>
        <begin position="1"/>
        <end position="22"/>
    </location>
</feature>